<keyword evidence="1 2" id="KW-0732">Signal</keyword>
<evidence type="ECO:0000259" key="3">
    <source>
        <dbReference type="Pfam" id="PF13505"/>
    </source>
</evidence>
<accession>A0A4Y3INY4</accession>
<protein>
    <recommendedName>
        <fullName evidence="3">Outer membrane protein beta-barrel domain-containing protein</fullName>
    </recommendedName>
</protein>
<feature type="domain" description="Outer membrane protein beta-barrel" evidence="3">
    <location>
        <begin position="7"/>
        <end position="179"/>
    </location>
</feature>
<keyword evidence="5" id="KW-1185">Reference proteome</keyword>
<reference evidence="4 5" key="1">
    <citation type="submission" date="2019-06" db="EMBL/GenBank/DDBJ databases">
        <title>Whole genome shotgun sequence of Vibrio comitans NBRC 102076.</title>
        <authorList>
            <person name="Hosoyama A."/>
            <person name="Uohara A."/>
            <person name="Ohji S."/>
            <person name="Ichikawa N."/>
        </authorList>
    </citation>
    <scope>NUCLEOTIDE SEQUENCE [LARGE SCALE GENOMIC DNA]</scope>
    <source>
        <strain evidence="4 5">NBRC 102076</strain>
    </source>
</reference>
<sequence length="179" mass="19950">MKKITALIASLSFLSIPAFAEEDNNEPKAQGHRVGVGFSKTTDVTFDDVDLGKGVKLEYGYEFNNIVGVNFSYAGFSDDVFGGALKVDGSTFKLDTDLGYTFHFDNFAIKPYGAIGVVRLSEEWTVFGQKDSFDETTIFVGVGARATLFEHYYTDVRFEGFASDYSDYSQFSMTFGYRF</sequence>
<dbReference type="InterPro" id="IPR011250">
    <property type="entry name" value="OMP/PagP_B-barrel"/>
</dbReference>
<evidence type="ECO:0000256" key="2">
    <source>
        <dbReference type="SAM" id="SignalP"/>
    </source>
</evidence>
<evidence type="ECO:0000256" key="1">
    <source>
        <dbReference type="ARBA" id="ARBA00022729"/>
    </source>
</evidence>
<feature type="chain" id="PRO_5021417662" description="Outer membrane protein beta-barrel domain-containing protein" evidence="2">
    <location>
        <begin position="21"/>
        <end position="179"/>
    </location>
</feature>
<dbReference type="Proteomes" id="UP000318242">
    <property type="component" value="Unassembled WGS sequence"/>
</dbReference>
<evidence type="ECO:0000313" key="5">
    <source>
        <dbReference type="Proteomes" id="UP000318242"/>
    </source>
</evidence>
<dbReference type="OrthoDB" id="5871808at2"/>
<comment type="caution">
    <text evidence="4">The sequence shown here is derived from an EMBL/GenBank/DDBJ whole genome shotgun (WGS) entry which is preliminary data.</text>
</comment>
<dbReference type="Gene3D" id="2.40.160.20">
    <property type="match status" value="1"/>
</dbReference>
<name>A0A4Y3INY4_9VIBR</name>
<gene>
    <name evidence="4" type="ORF">VCO01S_16230</name>
</gene>
<dbReference type="SUPFAM" id="SSF56925">
    <property type="entry name" value="OMPA-like"/>
    <property type="match status" value="1"/>
</dbReference>
<dbReference type="Pfam" id="PF13505">
    <property type="entry name" value="OMP_b-brl"/>
    <property type="match status" value="1"/>
</dbReference>
<organism evidence="4 5">
    <name type="scientific">Vibrio comitans NBRC 102076</name>
    <dbReference type="NCBI Taxonomy" id="1219078"/>
    <lineage>
        <taxon>Bacteria</taxon>
        <taxon>Pseudomonadati</taxon>
        <taxon>Pseudomonadota</taxon>
        <taxon>Gammaproteobacteria</taxon>
        <taxon>Vibrionales</taxon>
        <taxon>Vibrionaceae</taxon>
        <taxon>Vibrio</taxon>
    </lineage>
</organism>
<dbReference type="RefSeq" id="WP_141270866.1">
    <property type="nucleotide sequence ID" value="NZ_BJLH01000006.1"/>
</dbReference>
<evidence type="ECO:0000313" key="4">
    <source>
        <dbReference type="EMBL" id="GEA60430.1"/>
    </source>
</evidence>
<proteinExistence type="predicted"/>
<feature type="signal peptide" evidence="2">
    <location>
        <begin position="1"/>
        <end position="20"/>
    </location>
</feature>
<dbReference type="AlphaFoldDB" id="A0A4Y3INY4"/>
<dbReference type="EMBL" id="BJLH01000006">
    <property type="protein sequence ID" value="GEA60430.1"/>
    <property type="molecule type" value="Genomic_DNA"/>
</dbReference>
<dbReference type="InterPro" id="IPR027385">
    <property type="entry name" value="Beta-barrel_OMP"/>
</dbReference>